<protein>
    <submittedName>
        <fullName evidence="2">DUF4102 domain-containing protein</fullName>
    </submittedName>
</protein>
<dbReference type="Gene3D" id="3.30.160.390">
    <property type="entry name" value="Integrase, DNA-binding domain"/>
    <property type="match status" value="1"/>
</dbReference>
<dbReference type="InterPro" id="IPR038488">
    <property type="entry name" value="Integrase_DNA-bd_sf"/>
</dbReference>
<sequence>MFVTVCIAERYYPVLLKSALSTKASIRTATKTYRVVKGVGYQSRRIKVGDFTTITLEEARHRAKNLLGPLASGIDPIKARHHPE</sequence>
<keyword evidence="3" id="KW-1185">Reference proteome</keyword>
<evidence type="ECO:0000313" key="2">
    <source>
        <dbReference type="EMBL" id="NMQ18334.1"/>
    </source>
</evidence>
<dbReference type="InterPro" id="IPR025166">
    <property type="entry name" value="Integrase_DNA_bind_dom"/>
</dbReference>
<accession>A0ABX1TID8</accession>
<dbReference type="Pfam" id="PF13356">
    <property type="entry name" value="Arm-DNA-bind_3"/>
    <property type="match status" value="1"/>
</dbReference>
<dbReference type="EMBL" id="SPMZ01000011">
    <property type="protein sequence ID" value="NMQ18334.1"/>
    <property type="molecule type" value="Genomic_DNA"/>
</dbReference>
<organism evidence="2 3">
    <name type="scientific">Candidatus Competibacter phosphatis</name>
    <dbReference type="NCBI Taxonomy" id="221280"/>
    <lineage>
        <taxon>Bacteria</taxon>
        <taxon>Pseudomonadati</taxon>
        <taxon>Pseudomonadota</taxon>
        <taxon>Gammaproteobacteria</taxon>
        <taxon>Candidatus Competibacteraceae</taxon>
        <taxon>Candidatus Competibacter</taxon>
    </lineage>
</organism>
<feature type="domain" description="Integrase DNA-binding" evidence="1">
    <location>
        <begin position="29"/>
        <end position="81"/>
    </location>
</feature>
<gene>
    <name evidence="2" type="ORF">E4P82_03450</name>
</gene>
<name>A0ABX1TID8_9GAMM</name>
<proteinExistence type="predicted"/>
<evidence type="ECO:0000313" key="3">
    <source>
        <dbReference type="Proteomes" id="UP000760480"/>
    </source>
</evidence>
<evidence type="ECO:0000259" key="1">
    <source>
        <dbReference type="Pfam" id="PF13356"/>
    </source>
</evidence>
<comment type="caution">
    <text evidence="2">The sequence shown here is derived from an EMBL/GenBank/DDBJ whole genome shotgun (WGS) entry which is preliminary data.</text>
</comment>
<reference evidence="2 3" key="1">
    <citation type="submission" date="2019-03" db="EMBL/GenBank/DDBJ databases">
        <title>Metabolic reconstructions from genomes of highly enriched 'Candidatus Accumulibacter' and 'Candidatus Competibacter' bioreactor populations.</title>
        <authorList>
            <person name="Annavajhala M.K."/>
            <person name="Welles L."/>
            <person name="Abbas B."/>
            <person name="Sorokin D."/>
            <person name="Park H."/>
            <person name="Van Loosdrecht M."/>
            <person name="Chandran K."/>
        </authorList>
    </citation>
    <scope>NUCLEOTIDE SEQUENCE [LARGE SCALE GENOMIC DNA]</scope>
    <source>
        <strain evidence="2 3">SBR_G</strain>
    </source>
</reference>
<dbReference type="Proteomes" id="UP000760480">
    <property type="component" value="Unassembled WGS sequence"/>
</dbReference>